<dbReference type="AlphaFoldDB" id="A0A975B3L0"/>
<evidence type="ECO:0000259" key="2">
    <source>
        <dbReference type="Pfam" id="PF00849"/>
    </source>
</evidence>
<gene>
    <name evidence="3" type="ORF">dnl_03750</name>
</gene>
<evidence type="ECO:0000256" key="1">
    <source>
        <dbReference type="ARBA" id="ARBA00010876"/>
    </source>
</evidence>
<organism evidence="3 4">
    <name type="scientific">Desulfonema limicola</name>
    <dbReference type="NCBI Taxonomy" id="45656"/>
    <lineage>
        <taxon>Bacteria</taxon>
        <taxon>Pseudomonadati</taxon>
        <taxon>Thermodesulfobacteriota</taxon>
        <taxon>Desulfobacteria</taxon>
        <taxon>Desulfobacterales</taxon>
        <taxon>Desulfococcaceae</taxon>
        <taxon>Desulfonema</taxon>
    </lineage>
</organism>
<name>A0A975B3L0_9BACT</name>
<evidence type="ECO:0000313" key="3">
    <source>
        <dbReference type="EMBL" id="QTA78160.1"/>
    </source>
</evidence>
<dbReference type="PANTHER" id="PTHR21600">
    <property type="entry name" value="MITOCHONDRIAL RNA PSEUDOURIDINE SYNTHASE"/>
    <property type="match status" value="1"/>
</dbReference>
<feature type="domain" description="Pseudouridine synthase RsuA/RluA-like" evidence="2">
    <location>
        <begin position="16"/>
        <end position="170"/>
    </location>
</feature>
<dbReference type="InterPro" id="IPR006224">
    <property type="entry name" value="PsdUridine_synth_RluA-like_CS"/>
</dbReference>
<evidence type="ECO:0000313" key="4">
    <source>
        <dbReference type="Proteomes" id="UP000663720"/>
    </source>
</evidence>
<proteinExistence type="inferred from homology"/>
<dbReference type="GO" id="GO:0009982">
    <property type="term" value="F:pseudouridine synthase activity"/>
    <property type="evidence" value="ECO:0007669"/>
    <property type="project" value="InterPro"/>
</dbReference>
<dbReference type="GO" id="GO:0000455">
    <property type="term" value="P:enzyme-directed rRNA pseudouridine synthesis"/>
    <property type="evidence" value="ECO:0007669"/>
    <property type="project" value="TreeGrafter"/>
</dbReference>
<comment type="similarity">
    <text evidence="1">Belongs to the pseudouridine synthase RluA family.</text>
</comment>
<dbReference type="SUPFAM" id="SSF55120">
    <property type="entry name" value="Pseudouridine synthase"/>
    <property type="match status" value="1"/>
</dbReference>
<dbReference type="InterPro" id="IPR050188">
    <property type="entry name" value="RluA_PseudoU_synthase"/>
</dbReference>
<dbReference type="KEGG" id="dli:dnl_03750"/>
<dbReference type="InterPro" id="IPR020103">
    <property type="entry name" value="PsdUridine_synth_cat_dom_sf"/>
</dbReference>
<protein>
    <submittedName>
        <fullName evidence="3">Pseudouridine synthase, RluC/RluD-like</fullName>
    </submittedName>
</protein>
<dbReference type="Pfam" id="PF00849">
    <property type="entry name" value="PseudoU_synth_2"/>
    <property type="match status" value="1"/>
</dbReference>
<reference evidence="3" key="1">
    <citation type="journal article" date="2021" name="Microb. Physiol.">
        <title>Proteogenomic Insights into the Physiology of Marine, Sulfate-Reducing, Filamentous Desulfonema limicola and Desulfonema magnum.</title>
        <authorList>
            <person name="Schnaars V."/>
            <person name="Wohlbrand L."/>
            <person name="Scheve S."/>
            <person name="Hinrichs C."/>
            <person name="Reinhardt R."/>
            <person name="Rabus R."/>
        </authorList>
    </citation>
    <scope>NUCLEOTIDE SEQUENCE</scope>
    <source>
        <strain evidence="3">5ac10</strain>
    </source>
</reference>
<dbReference type="GO" id="GO:0140098">
    <property type="term" value="F:catalytic activity, acting on RNA"/>
    <property type="evidence" value="ECO:0007669"/>
    <property type="project" value="UniProtKB-ARBA"/>
</dbReference>
<dbReference type="Gene3D" id="3.30.2350.10">
    <property type="entry name" value="Pseudouridine synthase"/>
    <property type="match status" value="1"/>
</dbReference>
<dbReference type="CDD" id="cd02869">
    <property type="entry name" value="PseudoU_synth_RluA_like"/>
    <property type="match status" value="1"/>
</dbReference>
<dbReference type="GO" id="GO:0003723">
    <property type="term" value="F:RNA binding"/>
    <property type="evidence" value="ECO:0007669"/>
    <property type="project" value="InterPro"/>
</dbReference>
<accession>A0A975B3L0</accession>
<dbReference type="InterPro" id="IPR006145">
    <property type="entry name" value="PsdUridine_synth_RsuA/RluA"/>
</dbReference>
<keyword evidence="4" id="KW-1185">Reference proteome</keyword>
<dbReference type="EMBL" id="CP061799">
    <property type="protein sequence ID" value="QTA78160.1"/>
    <property type="molecule type" value="Genomic_DNA"/>
</dbReference>
<dbReference type="PROSITE" id="PS01129">
    <property type="entry name" value="PSI_RLU"/>
    <property type="match status" value="1"/>
</dbReference>
<dbReference type="RefSeq" id="WP_207690054.1">
    <property type="nucleotide sequence ID" value="NZ_CP061799.1"/>
</dbReference>
<dbReference type="Proteomes" id="UP000663720">
    <property type="component" value="Chromosome"/>
</dbReference>
<dbReference type="PANTHER" id="PTHR21600:SF87">
    <property type="entry name" value="RNA PSEUDOURIDYLATE SYNTHASE DOMAIN-CONTAINING PROTEIN 1"/>
    <property type="match status" value="1"/>
</dbReference>
<sequence length="233" mass="25834">MICNNIPILDSGKGWLAVDKPSGMSIHNDPGYDLCSVIAEYIKDNPDFAEQTAFNPEFGVNPVHRLDKLTSGVILMACTVESFYWFSKQFENRSAGKKYIAIVHGQIKKKQGLWTWPLSKKPGGRSNPAGAGKKMPSQTGYKVIRQSKLYSLVECELMTGRKHQIRRHAALAGHSIAGDSRYGTSSAVKYLQTKLNFHRLGLHSTSLSIYVPNKSKPVIINSKKIPADMEALI</sequence>